<comment type="caution">
    <text evidence="4">The sequence shown here is derived from an EMBL/GenBank/DDBJ whole genome shotgun (WGS) entry which is preliminary data.</text>
</comment>
<sequence length="1391" mass="157585">MDDRLMSNSSNEREPKKPIPLRRQTLQLVEDSNSKNGEAGRNVKEVFLEQIWPKLERDYQRMSNELAKACKAELTDRSVPIPVAVEDRVKSRTSILKSLQRREIYRNKENIGMYRDLHDILGDLHDLVGIRIIVEYLDHLEVVSHFVTGSFNQEKEPNRFHANRKVGHSWQPWFGAYECMNYHVSPKYEADNRLSIYNGVMFEIQVTSLPANMYNRIAHPLLYKEEAGLLSQGEEIVVDITKGLAYCYSLCLHFKRSKLGGNMDKQEDVELLRNIPSASGELDESSINLLAGRIPELDVAAGRTMDIPRESLRMVLDNLLNDKIPDDIGQALVDRFSREIEDIGQPPINLVTCGEARFDSRDVFSSPMCQAGTQTSAIQYIRDWVNDSEKALLLDLQELTETGQIAAGYFFKRGDAHRNDVSRVFPTIASQLMTTIPRYESMLRKSVIASKNPDIDTMRLDEQFRVLIKGPLSEIDIVPSTKVIIIDALDECTDLINAAKIVNLLSNPGASNPLQFRLLVTSRDEDLAREATERQVHIPLPLATRFREDNISDIRSILTLGFENLRKETRTNHIWPKEEQFEVVLQRSIDPAPLFIYAATLLRFLNNAKRTGYLEQRLDKWIEKGPGTADASQLEVMYTTVFENLDRNMDGGISGFLMDEEKEDLQAILGTIVLATEPLTRETIASISRVALGKTRGLLNLCRAVLEISDDDRQPVETVHKSFSDFVLRKPTRRRARSWYHVDEVDLNDRIAEGCMKLLQTLKKDVCDFKDPGVSRAAINPSVIETHISRSVQYASSYWWHHLQRGNKRGPAYDLLAPTLKSHFLHWIECLAILDRLHFASKAEHPSESVRLHIPFLKDARRFILRHGHTIQENPLQTYGAALVFSPEESNVRHNFWETRNPGFRVICNLEHRWGACLKEVADYSIISSISVSHDGQELATAGLDDTNVPSIWIRNTGAGILLAQFNTDTELLALAWSCDGSYILAITEFGEVVRLDRAIETTSPFGFSSYATPEGYDYAAICSSSIASVVRVSCDDDLNPNVIKSEVFTWNFTQRDQTFRTWEFLESTVSGIALSPDSSLLAISVEAQSSGCHQDRVQVMEVNTGTCIQDLKVNAKSRLAFSPDGCRLFIYPSDRNLLALTVLMFPSGACEHLRLPKNFVADAMAILPDYTTIFTTSYLHFTSWDLEAFSSIVEAPQQSDSRRLDDGCPIKKVAISPSGRFMITSSEDEQSLSRWRLPEATFERSLTVNSSLGGYDWSFSQPSDIFKDKEAFILLVNDAAHIWFLERIEDTHIKYPSRMKLPMGDLCLRSISAHRKEISKLSNLDQTYAPLGITPQHVNLSMTDIRMAAVSFNDAVEVAELGLTAKFNILWYYYKDLDAGRLIYKTRASN</sequence>
<dbReference type="Pfam" id="PF04607">
    <property type="entry name" value="RelA_SpoT"/>
    <property type="match status" value="1"/>
</dbReference>
<dbReference type="InterPro" id="IPR043519">
    <property type="entry name" value="NT_sf"/>
</dbReference>
<evidence type="ECO:0000256" key="1">
    <source>
        <dbReference type="ARBA" id="ARBA00022737"/>
    </source>
</evidence>
<accession>A0A9P7GVA1</accession>
<evidence type="ECO:0000259" key="3">
    <source>
        <dbReference type="SMART" id="SM00954"/>
    </source>
</evidence>
<dbReference type="Gene3D" id="3.30.460.10">
    <property type="entry name" value="Beta Polymerase, domain 2"/>
    <property type="match status" value="1"/>
</dbReference>
<dbReference type="EMBL" id="JAGPUO010000016">
    <property type="protein sequence ID" value="KAG5657632.1"/>
    <property type="molecule type" value="Genomic_DNA"/>
</dbReference>
<dbReference type="InterPro" id="IPR015943">
    <property type="entry name" value="WD40/YVTN_repeat-like_dom_sf"/>
</dbReference>
<evidence type="ECO:0000313" key="4">
    <source>
        <dbReference type="EMBL" id="KAG5657632.1"/>
    </source>
</evidence>
<dbReference type="PANTHER" id="PTHR41773">
    <property type="entry name" value="GTP PYROPHOSPHATASE-RELATED"/>
    <property type="match status" value="1"/>
</dbReference>
<feature type="domain" description="RelA/SpoT" evidence="3">
    <location>
        <begin position="87"/>
        <end position="229"/>
    </location>
</feature>
<dbReference type="InterPro" id="IPR007685">
    <property type="entry name" value="RelA_SpoT"/>
</dbReference>
<keyword evidence="5" id="KW-1185">Reference proteome</keyword>
<evidence type="ECO:0000313" key="5">
    <source>
        <dbReference type="Proteomes" id="UP000782241"/>
    </source>
</evidence>
<proteinExistence type="predicted"/>
<keyword evidence="1" id="KW-0677">Repeat</keyword>
<dbReference type="GO" id="GO:0015969">
    <property type="term" value="P:guanosine tetraphosphate metabolic process"/>
    <property type="evidence" value="ECO:0007669"/>
    <property type="project" value="InterPro"/>
</dbReference>
<dbReference type="SUPFAM" id="SSF101908">
    <property type="entry name" value="Putative isomerase YbhE"/>
    <property type="match status" value="1"/>
</dbReference>
<dbReference type="Proteomes" id="UP000782241">
    <property type="component" value="Unassembled WGS sequence"/>
</dbReference>
<organism evidence="4 5">
    <name type="scientific">Fusarium avenaceum</name>
    <dbReference type="NCBI Taxonomy" id="40199"/>
    <lineage>
        <taxon>Eukaryota</taxon>
        <taxon>Fungi</taxon>
        <taxon>Dikarya</taxon>
        <taxon>Ascomycota</taxon>
        <taxon>Pezizomycotina</taxon>
        <taxon>Sordariomycetes</taxon>
        <taxon>Hypocreomycetidae</taxon>
        <taxon>Hypocreales</taxon>
        <taxon>Nectriaceae</taxon>
        <taxon>Fusarium</taxon>
        <taxon>Fusarium tricinctum species complex</taxon>
    </lineage>
</organism>
<dbReference type="Gene3D" id="2.130.10.10">
    <property type="entry name" value="YVTN repeat-like/Quinoprotein amine dehydrogenase"/>
    <property type="match status" value="2"/>
</dbReference>
<dbReference type="SUPFAM" id="SSF81301">
    <property type="entry name" value="Nucleotidyltransferase"/>
    <property type="match status" value="1"/>
</dbReference>
<evidence type="ECO:0000256" key="2">
    <source>
        <dbReference type="SAM" id="MobiDB-lite"/>
    </source>
</evidence>
<dbReference type="SMART" id="SM00954">
    <property type="entry name" value="RelA_SpoT"/>
    <property type="match status" value="1"/>
</dbReference>
<name>A0A9P7GVA1_9HYPO</name>
<dbReference type="Pfam" id="PF24883">
    <property type="entry name" value="NPHP3_N"/>
    <property type="match status" value="1"/>
</dbReference>
<feature type="compositionally biased region" description="Basic and acidic residues" evidence="2">
    <location>
        <begin position="1"/>
        <end position="17"/>
    </location>
</feature>
<feature type="region of interest" description="Disordered" evidence="2">
    <location>
        <begin position="1"/>
        <end position="23"/>
    </location>
</feature>
<dbReference type="InterPro" id="IPR056884">
    <property type="entry name" value="NPHP3-like_N"/>
</dbReference>
<protein>
    <recommendedName>
        <fullName evidence="3">RelA/SpoT domain-containing protein</fullName>
    </recommendedName>
</protein>
<dbReference type="PANTHER" id="PTHR41773:SF1">
    <property type="entry name" value="RELA_SPOT DOMAIN-CONTAINING PROTEIN"/>
    <property type="match status" value="1"/>
</dbReference>
<gene>
    <name evidence="4" type="ORF">KAF25_007665</name>
</gene>
<reference evidence="4" key="1">
    <citation type="submission" date="2021-04" db="EMBL/GenBank/DDBJ databases">
        <title>Draft genome of Fusarium avenaceum strain F156N33, isolated from an atmospheric sample in Virginia.</title>
        <authorList>
            <person name="Yang S."/>
            <person name="Vinatzer B.A."/>
            <person name="Coleman J."/>
        </authorList>
    </citation>
    <scope>NUCLEOTIDE SEQUENCE</scope>
    <source>
        <strain evidence="4">F156N33</strain>
    </source>
</reference>